<dbReference type="AlphaFoldDB" id="A0A1C7MM67"/>
<feature type="compositionally biased region" description="Polar residues" evidence="1">
    <location>
        <begin position="1"/>
        <end position="27"/>
    </location>
</feature>
<keyword evidence="3" id="KW-1185">Reference proteome</keyword>
<evidence type="ECO:0000313" key="2">
    <source>
        <dbReference type="EMBL" id="OBZ77965.1"/>
    </source>
</evidence>
<gene>
    <name evidence="2" type="ORF">A0H81_02112</name>
</gene>
<evidence type="ECO:0000313" key="3">
    <source>
        <dbReference type="Proteomes" id="UP000092993"/>
    </source>
</evidence>
<sequence>MLPCETQQDTLQLSRNPTQSTQSTGKSSFMWHVRHSIQNSRVHRDYVRLDGNGSAVHAMNHEHPANTPRILQRAADQQDVKMVGVEGLLAGNLDRLVNELEGDAFEARISS</sequence>
<comment type="caution">
    <text evidence="2">The sequence shown here is derived from an EMBL/GenBank/DDBJ whole genome shotgun (WGS) entry which is preliminary data.</text>
</comment>
<dbReference type="Proteomes" id="UP000092993">
    <property type="component" value="Unassembled WGS sequence"/>
</dbReference>
<evidence type="ECO:0000256" key="1">
    <source>
        <dbReference type="SAM" id="MobiDB-lite"/>
    </source>
</evidence>
<dbReference type="OrthoDB" id="3436015at2759"/>
<proteinExistence type="predicted"/>
<dbReference type="EMBL" id="LUGG01000002">
    <property type="protein sequence ID" value="OBZ77965.1"/>
    <property type="molecule type" value="Genomic_DNA"/>
</dbReference>
<name>A0A1C7MM67_GRIFR</name>
<organism evidence="2 3">
    <name type="scientific">Grifola frondosa</name>
    <name type="common">Maitake</name>
    <name type="synonym">Polyporus frondosus</name>
    <dbReference type="NCBI Taxonomy" id="5627"/>
    <lineage>
        <taxon>Eukaryota</taxon>
        <taxon>Fungi</taxon>
        <taxon>Dikarya</taxon>
        <taxon>Basidiomycota</taxon>
        <taxon>Agaricomycotina</taxon>
        <taxon>Agaricomycetes</taxon>
        <taxon>Polyporales</taxon>
        <taxon>Grifolaceae</taxon>
        <taxon>Grifola</taxon>
    </lineage>
</organism>
<reference evidence="2 3" key="1">
    <citation type="submission" date="2016-03" db="EMBL/GenBank/DDBJ databases">
        <title>Whole genome sequencing of Grifola frondosa 9006-11.</title>
        <authorList>
            <person name="Min B."/>
            <person name="Park H."/>
            <person name="Kim J.-G."/>
            <person name="Cho H."/>
            <person name="Oh Y.-L."/>
            <person name="Kong W.-S."/>
            <person name="Choi I.-G."/>
        </authorList>
    </citation>
    <scope>NUCLEOTIDE SEQUENCE [LARGE SCALE GENOMIC DNA]</scope>
    <source>
        <strain evidence="2 3">9006-11</strain>
    </source>
</reference>
<accession>A0A1C7MM67</accession>
<feature type="region of interest" description="Disordered" evidence="1">
    <location>
        <begin position="1"/>
        <end position="30"/>
    </location>
</feature>
<protein>
    <submittedName>
        <fullName evidence="2">Uncharacterized protein</fullName>
    </submittedName>
</protein>